<dbReference type="RefSeq" id="WP_057898242.1">
    <property type="nucleotide sequence ID" value="NZ_CP080764.1"/>
</dbReference>
<evidence type="ECO:0000313" key="5">
    <source>
        <dbReference type="Proteomes" id="UP000198956"/>
    </source>
</evidence>
<name>A0A1G8E7B1_ANETH</name>
<dbReference type="InterPro" id="IPR050266">
    <property type="entry name" value="AB_hydrolase_sf"/>
</dbReference>
<dbReference type="Proteomes" id="UP000198956">
    <property type="component" value="Unassembled WGS sequence"/>
</dbReference>
<gene>
    <name evidence="3" type="ORF">K3F53_12550</name>
    <name evidence="4" type="ORF">SAMN04489735_104021</name>
</gene>
<keyword evidence="1 3" id="KW-0378">Hydrolase</keyword>
<accession>A0A1G8E7B1</accession>
<evidence type="ECO:0000313" key="6">
    <source>
        <dbReference type="Proteomes" id="UP000826616"/>
    </source>
</evidence>
<dbReference type="Pfam" id="PF00561">
    <property type="entry name" value="Abhydrolase_1"/>
    <property type="match status" value="1"/>
</dbReference>
<evidence type="ECO:0000256" key="1">
    <source>
        <dbReference type="ARBA" id="ARBA00022801"/>
    </source>
</evidence>
<dbReference type="Proteomes" id="UP000826616">
    <property type="component" value="Chromosome"/>
</dbReference>
<reference evidence="3 6" key="2">
    <citation type="submission" date="2021-08" db="EMBL/GenBank/DDBJ databases">
        <title>Complete genome sequence of the strain Aneurinibacillus thermoaerophilus CCM 8960.</title>
        <authorList>
            <person name="Musilova J."/>
            <person name="Kourilova X."/>
            <person name="Pernicova I."/>
            <person name="Bezdicek M."/>
            <person name="Lengerova M."/>
            <person name="Obruca S."/>
            <person name="Sedlar K."/>
        </authorList>
    </citation>
    <scope>NUCLEOTIDE SEQUENCE [LARGE SCALE GENOMIC DNA]</scope>
    <source>
        <strain evidence="3 6">CCM 8960</strain>
    </source>
</reference>
<evidence type="ECO:0000259" key="2">
    <source>
        <dbReference type="Pfam" id="PF00561"/>
    </source>
</evidence>
<keyword evidence="6" id="KW-1185">Reference proteome</keyword>
<reference evidence="4 5" key="1">
    <citation type="submission" date="2016-10" db="EMBL/GenBank/DDBJ databases">
        <authorList>
            <person name="de Groot N.N."/>
        </authorList>
    </citation>
    <scope>NUCLEOTIDE SEQUENCE [LARGE SCALE GENOMIC DNA]</scope>
    <source>
        <strain evidence="4 5">L 420-91</strain>
    </source>
</reference>
<dbReference type="InterPro" id="IPR000073">
    <property type="entry name" value="AB_hydrolase_1"/>
</dbReference>
<proteinExistence type="predicted"/>
<dbReference type="EMBL" id="CP080764">
    <property type="protein sequence ID" value="QYY41747.1"/>
    <property type="molecule type" value="Genomic_DNA"/>
</dbReference>
<dbReference type="PANTHER" id="PTHR43798">
    <property type="entry name" value="MONOACYLGLYCEROL LIPASE"/>
    <property type="match status" value="1"/>
</dbReference>
<evidence type="ECO:0000313" key="4">
    <source>
        <dbReference type="EMBL" id="SDH65775.1"/>
    </source>
</evidence>
<protein>
    <submittedName>
        <fullName evidence="3">Alpha/beta hydrolase</fullName>
    </submittedName>
    <submittedName>
        <fullName evidence="4">Pimeloyl-ACP methyl ester carboxylesterase</fullName>
    </submittedName>
</protein>
<dbReference type="PANTHER" id="PTHR43798:SF31">
    <property type="entry name" value="AB HYDROLASE SUPERFAMILY PROTEIN YCLE"/>
    <property type="match status" value="1"/>
</dbReference>
<dbReference type="GeneID" id="97142205"/>
<evidence type="ECO:0000313" key="3">
    <source>
        <dbReference type="EMBL" id="QYY41747.1"/>
    </source>
</evidence>
<organism evidence="4 5">
    <name type="scientific">Aneurinibacillus thermoaerophilus</name>
    <dbReference type="NCBI Taxonomy" id="143495"/>
    <lineage>
        <taxon>Bacteria</taxon>
        <taxon>Bacillati</taxon>
        <taxon>Bacillota</taxon>
        <taxon>Bacilli</taxon>
        <taxon>Bacillales</taxon>
        <taxon>Paenibacillaceae</taxon>
        <taxon>Aneurinibacillus group</taxon>
        <taxon>Aneurinibacillus</taxon>
    </lineage>
</organism>
<sequence length="267" mass="30376">MPHLNIQNVPLYYEEEGRGFPVVFLHGMGLSHANWRGQIQHFSKKFRVITYDMRGHGRSGISHRQAPETYLEVLSRDLQLMLEHLGIQKAHFVAYSTGTLVLLHFLRDFSHMCERAVLTGAFPCLSDAYMYTKVGASYLLTLLHASRYEARKVAQANGATSRQVDLFMNEALKARRSEMLVLLRALVTCNLTSFLPKVNIPTLLIYGGNEWYMRKYRHMMLTSLPQAEVCLIPKTSHACPTKACQVFNMLVEDFLTGEGMQCGKTVE</sequence>
<dbReference type="GO" id="GO:0016020">
    <property type="term" value="C:membrane"/>
    <property type="evidence" value="ECO:0007669"/>
    <property type="project" value="TreeGrafter"/>
</dbReference>
<dbReference type="EMBL" id="FNDE01000040">
    <property type="protein sequence ID" value="SDH65775.1"/>
    <property type="molecule type" value="Genomic_DNA"/>
</dbReference>
<dbReference type="SUPFAM" id="SSF53474">
    <property type="entry name" value="alpha/beta-Hydrolases"/>
    <property type="match status" value="1"/>
</dbReference>
<dbReference type="InterPro" id="IPR029058">
    <property type="entry name" value="AB_hydrolase_fold"/>
</dbReference>
<feature type="domain" description="AB hydrolase-1" evidence="2">
    <location>
        <begin position="21"/>
        <end position="163"/>
    </location>
</feature>
<dbReference type="AlphaFoldDB" id="A0A1G8E7B1"/>
<dbReference type="GO" id="GO:0016787">
    <property type="term" value="F:hydrolase activity"/>
    <property type="evidence" value="ECO:0007669"/>
    <property type="project" value="UniProtKB-KW"/>
</dbReference>
<dbReference type="Gene3D" id="3.40.50.1820">
    <property type="entry name" value="alpha/beta hydrolase"/>
    <property type="match status" value="1"/>
</dbReference>